<keyword evidence="2" id="KW-1185">Reference proteome</keyword>
<dbReference type="GO" id="GO:0004519">
    <property type="term" value="F:endonuclease activity"/>
    <property type="evidence" value="ECO:0007669"/>
    <property type="project" value="UniProtKB-KW"/>
</dbReference>
<dbReference type="OrthoDB" id="161705at2"/>
<keyword evidence="1" id="KW-0255">Endonuclease</keyword>
<sequence length="118" mass="13335">MPKPKRYPDNWQEIALSVKENAGWRCAKCHQQCLRPGKLRPGKQSGLTKSERCALTLAVHHRNRIPEDNRPENLIALCTACHLSYHNRGQSNVSPGQLSLFPDDGIDWDIMECSLESA</sequence>
<gene>
    <name evidence="1" type="ORF">Osc7112_6697</name>
</gene>
<protein>
    <submittedName>
        <fullName evidence="1">HNH endonuclease</fullName>
    </submittedName>
</protein>
<proteinExistence type="predicted"/>
<reference evidence="1 2" key="1">
    <citation type="submission" date="2012-05" db="EMBL/GenBank/DDBJ databases">
        <title>Finished plasmid 2 of genome of Oscillatoria sp. PCC 7112.</title>
        <authorList>
            <consortium name="US DOE Joint Genome Institute"/>
            <person name="Gugger M."/>
            <person name="Coursin T."/>
            <person name="Rippka R."/>
            <person name="Tandeau De Marsac N."/>
            <person name="Huntemann M."/>
            <person name="Wei C.-L."/>
            <person name="Han J."/>
            <person name="Detter J.C."/>
            <person name="Han C."/>
            <person name="Tapia R."/>
            <person name="Davenport K."/>
            <person name="Daligault H."/>
            <person name="Erkkila T."/>
            <person name="Gu W."/>
            <person name="Munk A.C.C."/>
            <person name="Teshima H."/>
            <person name="Xu Y."/>
            <person name="Chain P."/>
            <person name="Chen A."/>
            <person name="Krypides N."/>
            <person name="Mavromatis K."/>
            <person name="Markowitz V."/>
            <person name="Szeto E."/>
            <person name="Ivanova N."/>
            <person name="Mikhailova N."/>
            <person name="Ovchinnikova G."/>
            <person name="Pagani I."/>
            <person name="Pati A."/>
            <person name="Goodwin L."/>
            <person name="Peters L."/>
            <person name="Pitluck S."/>
            <person name="Woyke T."/>
            <person name="Kerfeld C."/>
        </authorList>
    </citation>
    <scope>NUCLEOTIDE SEQUENCE [LARGE SCALE GENOMIC DNA]</scope>
    <source>
        <strain evidence="1 2">PCC 7112</strain>
        <plasmid evidence="1 2">pOSC7112.02</plasmid>
    </source>
</reference>
<evidence type="ECO:0000313" key="2">
    <source>
        <dbReference type="Proteomes" id="UP000010478"/>
    </source>
</evidence>
<keyword evidence="1" id="KW-0614">Plasmid</keyword>
<name>K9VTI6_9CYAN</name>
<evidence type="ECO:0000313" key="1">
    <source>
        <dbReference type="EMBL" id="AFZ10802.1"/>
    </source>
</evidence>
<dbReference type="EMBL" id="CP003616">
    <property type="protein sequence ID" value="AFZ10802.1"/>
    <property type="molecule type" value="Genomic_DNA"/>
</dbReference>
<keyword evidence="1" id="KW-0378">Hydrolase</keyword>
<dbReference type="Proteomes" id="UP000010478">
    <property type="component" value="Plasmid pOSC7112.02"/>
</dbReference>
<accession>K9VTI6</accession>
<dbReference type="AlphaFoldDB" id="K9VTI6"/>
<organism evidence="1 2">
    <name type="scientific">Phormidium nigroviride PCC 7112</name>
    <dbReference type="NCBI Taxonomy" id="179408"/>
    <lineage>
        <taxon>Bacteria</taxon>
        <taxon>Bacillati</taxon>
        <taxon>Cyanobacteriota</taxon>
        <taxon>Cyanophyceae</taxon>
        <taxon>Oscillatoriophycideae</taxon>
        <taxon>Oscillatoriales</taxon>
        <taxon>Oscillatoriaceae</taxon>
        <taxon>Phormidium</taxon>
    </lineage>
</organism>
<keyword evidence="1" id="KW-0540">Nuclease</keyword>
<dbReference type="HOGENOM" id="CLU_114501_2_0_3"/>
<geneLocation type="plasmid" evidence="1 2">
    <name>pOSC7112.02</name>
</geneLocation>
<dbReference type="KEGG" id="oni:Osc7112_6697"/>